<accession>A0ABV5CS78</accession>
<dbReference type="Pfam" id="PF00501">
    <property type="entry name" value="AMP-binding"/>
    <property type="match status" value="1"/>
</dbReference>
<feature type="domain" description="AMP-dependent synthetase/ligase" evidence="1">
    <location>
        <begin position="23"/>
        <end position="374"/>
    </location>
</feature>
<dbReference type="InterPro" id="IPR025110">
    <property type="entry name" value="AMP-bd_C"/>
</dbReference>
<dbReference type="GO" id="GO:0016874">
    <property type="term" value="F:ligase activity"/>
    <property type="evidence" value="ECO:0007669"/>
    <property type="project" value="UniProtKB-KW"/>
</dbReference>
<dbReference type="PANTHER" id="PTHR43767">
    <property type="entry name" value="LONG-CHAIN-FATTY-ACID--COA LIGASE"/>
    <property type="match status" value="1"/>
</dbReference>
<protein>
    <submittedName>
        <fullName evidence="3">Fatty acid--CoA ligase family protein</fullName>
    </submittedName>
</protein>
<reference evidence="3 4" key="1">
    <citation type="submission" date="2024-04" db="EMBL/GenBank/DDBJ databases">
        <title>Polymorphospora sp. isolated from Baiyangdian Lake in Xiong'an New Area.</title>
        <authorList>
            <person name="Zhang X."/>
            <person name="Liu J."/>
        </authorList>
    </citation>
    <scope>NUCLEOTIDE SEQUENCE [LARGE SCALE GENOMIC DNA]</scope>
    <source>
        <strain evidence="3 4">2-325</strain>
    </source>
</reference>
<dbReference type="CDD" id="cd04433">
    <property type="entry name" value="AFD_class_I"/>
    <property type="match status" value="1"/>
</dbReference>
<gene>
    <name evidence="3" type="ORF">AAFH96_16895</name>
</gene>
<keyword evidence="4" id="KW-1185">Reference proteome</keyword>
<keyword evidence="3" id="KW-0436">Ligase</keyword>
<comment type="caution">
    <text evidence="3">The sequence shown here is derived from an EMBL/GenBank/DDBJ whole genome shotgun (WGS) entry which is preliminary data.</text>
</comment>
<dbReference type="Gene3D" id="3.40.50.12780">
    <property type="entry name" value="N-terminal domain of ligase-like"/>
    <property type="match status" value="1"/>
</dbReference>
<evidence type="ECO:0000313" key="4">
    <source>
        <dbReference type="Proteomes" id="UP001582793"/>
    </source>
</evidence>
<dbReference type="Proteomes" id="UP001582793">
    <property type="component" value="Unassembled WGS sequence"/>
</dbReference>
<dbReference type="InterPro" id="IPR045851">
    <property type="entry name" value="AMP-bd_C_sf"/>
</dbReference>
<evidence type="ECO:0000259" key="2">
    <source>
        <dbReference type="Pfam" id="PF13193"/>
    </source>
</evidence>
<proteinExistence type="predicted"/>
<dbReference type="PROSITE" id="PS00455">
    <property type="entry name" value="AMP_BINDING"/>
    <property type="match status" value="1"/>
</dbReference>
<dbReference type="InterPro" id="IPR000873">
    <property type="entry name" value="AMP-dep_synth/lig_dom"/>
</dbReference>
<dbReference type="RefSeq" id="WP_375734819.1">
    <property type="nucleotide sequence ID" value="NZ_JBCGDC010000044.1"/>
</dbReference>
<dbReference type="EMBL" id="JBCGDC010000044">
    <property type="protein sequence ID" value="MFB6394772.1"/>
    <property type="molecule type" value="Genomic_DNA"/>
</dbReference>
<dbReference type="Pfam" id="PF13193">
    <property type="entry name" value="AMP-binding_C"/>
    <property type="match status" value="1"/>
</dbReference>
<dbReference type="SUPFAM" id="SSF56801">
    <property type="entry name" value="Acetyl-CoA synthetase-like"/>
    <property type="match status" value="1"/>
</dbReference>
<evidence type="ECO:0000313" key="3">
    <source>
        <dbReference type="EMBL" id="MFB6394772.1"/>
    </source>
</evidence>
<sequence>MSVVTTGNGYSVSERIAQVMRIDPAADALEFQGRWVTWGRLRELGDAVQGILADFGLPPGAPIGMLMRNRPGTVAAILSLLTHEQTLVTVSSLQPDAKLAAELGRLPATVLLAHPDDWARPGVREAAAAAAGCLAIAIDDTRVEVLEPLRRDDAADLAMPGTAILMLTSGTTGPPKRVPLTYAGFDAGYAGASHYESGSAAVRLRDSVAIVMAPLVHVSGIFTLLLNVQAGRKIALLERFAVDEWLELVTEHRPKAITLPPTALRMVMAAGVEPERLSFARSVLVGTAPISVEDQLAWEDRYGIPILVVYGATEFAGGIAGWTLDDHRRFAATKRGSVGRAHPGVELRVTDEVTAEPLGAGEVGLLEVRAPQLGRRGSQWVRTTDRARLDEDGFLWIVGRADDVIIRGGFKVSTGTVAETLKLHPAVRDAGVIGLDDPRLGQVPVAAVEVAPGETVDEAALKQFARERLTPYQVPVRIHVLDSLPRTAALKVSGPLLRELLEPLARQER</sequence>
<dbReference type="Gene3D" id="3.30.300.30">
    <property type="match status" value="1"/>
</dbReference>
<dbReference type="PANTHER" id="PTHR43767:SF1">
    <property type="entry name" value="NONRIBOSOMAL PEPTIDE SYNTHASE PES1 (EUROFUNG)-RELATED"/>
    <property type="match status" value="1"/>
</dbReference>
<dbReference type="InterPro" id="IPR020845">
    <property type="entry name" value="AMP-binding_CS"/>
</dbReference>
<dbReference type="InterPro" id="IPR050237">
    <property type="entry name" value="ATP-dep_AMP-bd_enzyme"/>
</dbReference>
<evidence type="ECO:0000259" key="1">
    <source>
        <dbReference type="Pfam" id="PF00501"/>
    </source>
</evidence>
<dbReference type="InterPro" id="IPR042099">
    <property type="entry name" value="ANL_N_sf"/>
</dbReference>
<feature type="domain" description="AMP-binding enzyme C-terminal" evidence="2">
    <location>
        <begin position="419"/>
        <end position="489"/>
    </location>
</feature>
<organism evidence="3 4">
    <name type="scientific">Polymorphospora lycopeni</name>
    <dbReference type="NCBI Taxonomy" id="3140240"/>
    <lineage>
        <taxon>Bacteria</taxon>
        <taxon>Bacillati</taxon>
        <taxon>Actinomycetota</taxon>
        <taxon>Actinomycetes</taxon>
        <taxon>Micromonosporales</taxon>
        <taxon>Micromonosporaceae</taxon>
        <taxon>Polymorphospora</taxon>
    </lineage>
</organism>
<name>A0ABV5CS78_9ACTN</name>